<comment type="pathway">
    <text evidence="3">tRNA modification; 5-methoxycarbonylmethyl-2-thiouridine-tRNA biosynthesis.</text>
</comment>
<accession>M3B7X2</accession>
<dbReference type="PANTHER" id="PTHR44111:SF1">
    <property type="entry name" value="ELONGATOR COMPLEX PROTEIN 2"/>
    <property type="match status" value="1"/>
</dbReference>
<dbReference type="OMA" id="ENFRHIS"/>
<dbReference type="RefSeq" id="XP_016764048.1">
    <property type="nucleotide sequence ID" value="XM_016904445.1"/>
</dbReference>
<dbReference type="GO" id="GO:0005737">
    <property type="term" value="C:cytoplasm"/>
    <property type="evidence" value="ECO:0007669"/>
    <property type="project" value="UniProtKB-SubCell"/>
</dbReference>
<reference evidence="13 14" key="1">
    <citation type="journal article" date="2012" name="PLoS Pathog.">
        <title>Diverse lifestyles and strategies of plant pathogenesis encoded in the genomes of eighteen Dothideomycetes fungi.</title>
        <authorList>
            <person name="Ohm R.A."/>
            <person name="Feau N."/>
            <person name="Henrissat B."/>
            <person name="Schoch C.L."/>
            <person name="Horwitz B.A."/>
            <person name="Barry K.W."/>
            <person name="Condon B.J."/>
            <person name="Copeland A.C."/>
            <person name="Dhillon B."/>
            <person name="Glaser F."/>
            <person name="Hesse C.N."/>
            <person name="Kosti I."/>
            <person name="LaButti K."/>
            <person name="Lindquist E.A."/>
            <person name="Lucas S."/>
            <person name="Salamov A.A."/>
            <person name="Bradshaw R.E."/>
            <person name="Ciuffetti L."/>
            <person name="Hamelin R.C."/>
            <person name="Kema G.H.J."/>
            <person name="Lawrence C."/>
            <person name="Scott J.A."/>
            <person name="Spatafora J.W."/>
            <person name="Turgeon B.G."/>
            <person name="de Wit P.J.G.M."/>
            <person name="Zhong S."/>
            <person name="Goodwin S.B."/>
            <person name="Grigoriev I.V."/>
        </authorList>
    </citation>
    <scope>NUCLEOTIDE SEQUENCE [LARGE SCALE GENOMIC DNA]</scope>
    <source>
        <strain evidence="13 14">SO2202</strain>
    </source>
</reference>
<name>M3B7X2_SPHMS</name>
<dbReference type="Gene3D" id="2.130.10.10">
    <property type="entry name" value="YVTN repeat-like/Quinoprotein amine dehydrogenase"/>
    <property type="match status" value="5"/>
</dbReference>
<evidence type="ECO:0000256" key="3">
    <source>
        <dbReference type="ARBA" id="ARBA00005043"/>
    </source>
</evidence>
<dbReference type="InterPro" id="IPR036322">
    <property type="entry name" value="WD40_repeat_dom_sf"/>
</dbReference>
<dbReference type="PRINTS" id="PR00320">
    <property type="entry name" value="GPROTEINBRPT"/>
</dbReference>
<evidence type="ECO:0000256" key="6">
    <source>
        <dbReference type="ARBA" id="ARBA00022490"/>
    </source>
</evidence>
<feature type="repeat" description="WD" evidence="11">
    <location>
        <begin position="99"/>
        <end position="140"/>
    </location>
</feature>
<keyword evidence="10" id="KW-0539">Nucleus</keyword>
<keyword evidence="9" id="KW-0677">Repeat</keyword>
<dbReference type="Proteomes" id="UP000016931">
    <property type="component" value="Unassembled WGS sequence"/>
</dbReference>
<keyword evidence="8" id="KW-0819">tRNA processing</keyword>
<comment type="subcellular location">
    <subcellularLocation>
        <location evidence="2">Cytoplasm</location>
    </subcellularLocation>
    <subcellularLocation>
        <location evidence="1">Nucleus</location>
    </subcellularLocation>
</comment>
<gene>
    <name evidence="13" type="ORF">SEPMUDRAFT_147664</name>
</gene>
<dbReference type="GO" id="GO:0008017">
    <property type="term" value="F:microtubule binding"/>
    <property type="evidence" value="ECO:0007669"/>
    <property type="project" value="EnsemblFungi"/>
</dbReference>
<dbReference type="Pfam" id="PF00400">
    <property type="entry name" value="WD40"/>
    <property type="match status" value="8"/>
</dbReference>
<evidence type="ECO:0000313" key="14">
    <source>
        <dbReference type="Proteomes" id="UP000016931"/>
    </source>
</evidence>
<feature type="region of interest" description="Disordered" evidence="12">
    <location>
        <begin position="511"/>
        <end position="538"/>
    </location>
</feature>
<dbReference type="STRING" id="692275.M3B7X2"/>
<organism evidence="13 14">
    <name type="scientific">Sphaerulina musiva (strain SO2202)</name>
    <name type="common">Poplar stem canker fungus</name>
    <name type="synonym">Septoria musiva</name>
    <dbReference type="NCBI Taxonomy" id="692275"/>
    <lineage>
        <taxon>Eukaryota</taxon>
        <taxon>Fungi</taxon>
        <taxon>Dikarya</taxon>
        <taxon>Ascomycota</taxon>
        <taxon>Pezizomycotina</taxon>
        <taxon>Dothideomycetes</taxon>
        <taxon>Dothideomycetidae</taxon>
        <taxon>Mycosphaerellales</taxon>
        <taxon>Mycosphaerellaceae</taxon>
        <taxon>Sphaerulina</taxon>
    </lineage>
</organism>
<evidence type="ECO:0000256" key="1">
    <source>
        <dbReference type="ARBA" id="ARBA00004123"/>
    </source>
</evidence>
<feature type="repeat" description="WD" evidence="11">
    <location>
        <begin position="615"/>
        <end position="656"/>
    </location>
</feature>
<feature type="repeat" description="WD" evidence="11">
    <location>
        <begin position="194"/>
        <end position="241"/>
    </location>
</feature>
<dbReference type="GO" id="GO:0005634">
    <property type="term" value="C:nucleus"/>
    <property type="evidence" value="ECO:0007669"/>
    <property type="project" value="UniProtKB-SubCell"/>
</dbReference>
<feature type="repeat" description="WD" evidence="11">
    <location>
        <begin position="52"/>
        <end position="95"/>
    </location>
</feature>
<feature type="repeat" description="WD" evidence="11">
    <location>
        <begin position="663"/>
        <end position="698"/>
    </location>
</feature>
<dbReference type="PROSITE" id="PS50294">
    <property type="entry name" value="WD_REPEATS_REGION"/>
    <property type="match status" value="4"/>
</dbReference>
<keyword evidence="6" id="KW-0963">Cytoplasm</keyword>
<evidence type="ECO:0000256" key="11">
    <source>
        <dbReference type="PROSITE-ProRule" id="PRU00221"/>
    </source>
</evidence>
<feature type="repeat" description="WD" evidence="11">
    <location>
        <begin position="281"/>
        <end position="318"/>
    </location>
</feature>
<evidence type="ECO:0000256" key="9">
    <source>
        <dbReference type="ARBA" id="ARBA00022737"/>
    </source>
</evidence>
<evidence type="ECO:0000256" key="2">
    <source>
        <dbReference type="ARBA" id="ARBA00004496"/>
    </source>
</evidence>
<dbReference type="SUPFAM" id="SSF50978">
    <property type="entry name" value="WD40 repeat-like"/>
    <property type="match status" value="2"/>
</dbReference>
<dbReference type="SMART" id="SM00320">
    <property type="entry name" value="WD40"/>
    <property type="match status" value="10"/>
</dbReference>
<dbReference type="GO" id="GO:0032447">
    <property type="term" value="P:protein urmylation"/>
    <property type="evidence" value="ECO:0007669"/>
    <property type="project" value="EnsemblFungi"/>
</dbReference>
<evidence type="ECO:0000313" key="13">
    <source>
        <dbReference type="EMBL" id="EMF15927.1"/>
    </source>
</evidence>
<evidence type="ECO:0000256" key="12">
    <source>
        <dbReference type="SAM" id="MobiDB-lite"/>
    </source>
</evidence>
<evidence type="ECO:0000256" key="8">
    <source>
        <dbReference type="ARBA" id="ARBA00022694"/>
    </source>
</evidence>
<dbReference type="FunFam" id="2.130.10.10:FF:000400">
    <property type="entry name" value="Elongator acetyltransferase complex subunit 2"/>
    <property type="match status" value="1"/>
</dbReference>
<dbReference type="GO" id="GO:0002098">
    <property type="term" value="P:tRNA wobble uridine modification"/>
    <property type="evidence" value="ECO:0007669"/>
    <property type="project" value="EnsemblFungi"/>
</dbReference>
<feature type="repeat" description="WD" evidence="11">
    <location>
        <begin position="390"/>
        <end position="422"/>
    </location>
</feature>
<dbReference type="PANTHER" id="PTHR44111">
    <property type="entry name" value="ELONGATOR COMPLEX PROTEIN 2"/>
    <property type="match status" value="1"/>
</dbReference>
<keyword evidence="7 11" id="KW-0853">WD repeat</keyword>
<dbReference type="GO" id="GO:0033588">
    <property type="term" value="C:elongator holoenzyme complex"/>
    <property type="evidence" value="ECO:0007669"/>
    <property type="project" value="EnsemblFungi"/>
</dbReference>
<dbReference type="OrthoDB" id="27911at2759"/>
<proteinExistence type="inferred from homology"/>
<dbReference type="GeneID" id="27901582"/>
<dbReference type="UniPathway" id="UPA00988"/>
<dbReference type="GO" id="GO:0006357">
    <property type="term" value="P:regulation of transcription by RNA polymerase II"/>
    <property type="evidence" value="ECO:0007669"/>
    <property type="project" value="EnsemblFungi"/>
</dbReference>
<keyword evidence="14" id="KW-1185">Reference proteome</keyword>
<evidence type="ECO:0000256" key="4">
    <source>
        <dbReference type="ARBA" id="ARBA00005881"/>
    </source>
</evidence>
<evidence type="ECO:0000256" key="5">
    <source>
        <dbReference type="ARBA" id="ARBA00020267"/>
    </source>
</evidence>
<dbReference type="eggNOG" id="KOG1063">
    <property type="taxonomic scope" value="Eukaryota"/>
</dbReference>
<comment type="similarity">
    <text evidence="4">Belongs to the WD repeat ELP2 family.</text>
</comment>
<sequence>MTDTVIEYIAAGGNRHPSAADWSTSFLAYGAGNNIARWNPQDGGRKGVYALLAGHTDSVNAVKIIEDSNRLLIVSGSADNTIRIWSPSSNGTIEEIQCLKEDTASINAIATLSDANLFASGAADGTVKIWYLEDTTAKLAQTISLKPRFFPLCLALTRLASGDVVLAVAGTSNIIQLFACAHGDGSSFELQATMRGHEGWIRSLDFTREHQTEQSDTLLASASQDKYIRLWRFRQGETRASSGVSEVNELVAGAEKISLSNKAHQVGSEGSKHSVTFEALLVGHEDWIYTARWAPNKTGTQSACLLTASADNSLSIWNAEPSSGLWVCSSRLGEISSQKGSTTATGSTGGFWIGLWQHDARSVVSLGRTGSWRRWSYQPDSDMWVQEVGIGGHVEEVRSLAWARSGQYLLSTSSDQTTRLYSQWQEQEKSKSSWHEFARPQIHGYDLNCVDCITDDRFISGADEKLLRVFDKPRAVDNLLAKLGGTATSGAADLPDAANIPVLGLSNKAVTAVDRQEQNGADGDMDEDETGGSTSMTRENQSILNLEHPPFEDHLARHTLWPEHEKLYGHGYEISAVATSNDGTLVATACKASSLDHAVIRLYETKEWRKVKPPLTAHSLTVTSLAFSPDDRYLLSVGRDRQWALFERESSASSVYTMHASNPKGHSRMILDCCWAPATVGQVFATAGRDKSVKIWRLLEGKAECISTYASTASLTAIAFEQRLHEGQLLLLAGDEVGKIILIRLQQDTLGVQGAEDMPISIRPSKSVTSLRWRPEVVIENVSQVKRAFAAASDDHSVRIYTFS</sequence>
<dbReference type="PROSITE" id="PS50082">
    <property type="entry name" value="WD_REPEATS_2"/>
    <property type="match status" value="7"/>
</dbReference>
<dbReference type="InterPro" id="IPR020472">
    <property type="entry name" value="WD40_PAC1"/>
</dbReference>
<dbReference type="InterPro" id="IPR015943">
    <property type="entry name" value="WD40/YVTN_repeat-like_dom_sf"/>
</dbReference>
<dbReference type="InterPro" id="IPR001680">
    <property type="entry name" value="WD40_rpt"/>
</dbReference>
<dbReference type="InterPro" id="IPR037289">
    <property type="entry name" value="Elp2"/>
</dbReference>
<protein>
    <recommendedName>
        <fullName evidence="5">Elongator complex protein 2</fullName>
    </recommendedName>
</protein>
<dbReference type="EMBL" id="KB456261">
    <property type="protein sequence ID" value="EMF15927.1"/>
    <property type="molecule type" value="Genomic_DNA"/>
</dbReference>
<evidence type="ECO:0000256" key="7">
    <source>
        <dbReference type="ARBA" id="ARBA00022574"/>
    </source>
</evidence>
<dbReference type="HOGENOM" id="CLU_006430_0_0_1"/>
<dbReference type="AlphaFoldDB" id="M3B7X2"/>
<evidence type="ECO:0000256" key="10">
    <source>
        <dbReference type="ARBA" id="ARBA00023242"/>
    </source>
</evidence>